<feature type="region of interest" description="Disordered" evidence="1">
    <location>
        <begin position="1"/>
        <end position="24"/>
    </location>
</feature>
<dbReference type="CDD" id="cd02440">
    <property type="entry name" value="AdoMet_MTases"/>
    <property type="match status" value="1"/>
</dbReference>
<dbReference type="OrthoDB" id="66144at2759"/>
<evidence type="ECO:0000313" key="3">
    <source>
        <dbReference type="EMBL" id="RMJ11624.1"/>
    </source>
</evidence>
<evidence type="ECO:0000256" key="1">
    <source>
        <dbReference type="SAM" id="MobiDB-lite"/>
    </source>
</evidence>
<evidence type="ECO:0000259" key="2">
    <source>
        <dbReference type="Pfam" id="PF08241"/>
    </source>
</evidence>
<proteinExistence type="predicted"/>
<protein>
    <recommendedName>
        <fullName evidence="2">Methyltransferase type 11 domain-containing protein</fullName>
    </recommendedName>
</protein>
<dbReference type="Pfam" id="PF08241">
    <property type="entry name" value="Methyltransf_11"/>
    <property type="match status" value="1"/>
</dbReference>
<dbReference type="EMBL" id="NKUJ01000161">
    <property type="protein sequence ID" value="RMJ11624.1"/>
    <property type="molecule type" value="Genomic_DNA"/>
</dbReference>
<sequence>MADTKAQSELHQRYNEGSKSLEDPEVQHMINQADEMMGKPARMLIAQAGLGPSTTTSFNLLDLGCGTGLVASCVLEVVPPSVLSESKILCTDVNARFVDILTQRAQRDKWVNVDAAVGDAQNSGLPEHSFSHVTINFAMHIIPDPAAVLRDALRILKPGGVLAFSVPDIDNGHDGGWIPDLRSALESLPFQTPFPDPMPVALHGKPQWVQPEGIKAELANHGLIDVKVETIEMIHSVANAESFLASFAMMIKWVIETYWTVEQKQQYGDEFNKLLVEHLQSKHGGKSWDLKSTAILVTARTPE</sequence>
<dbReference type="PANTHER" id="PTHR43861">
    <property type="entry name" value="TRANS-ACONITATE 2-METHYLTRANSFERASE-RELATED"/>
    <property type="match status" value="1"/>
</dbReference>
<dbReference type="Gene3D" id="3.40.50.150">
    <property type="entry name" value="Vaccinia Virus protein VP39"/>
    <property type="match status" value="1"/>
</dbReference>
<evidence type="ECO:0000313" key="4">
    <source>
        <dbReference type="Proteomes" id="UP000277212"/>
    </source>
</evidence>
<dbReference type="Proteomes" id="UP000277212">
    <property type="component" value="Unassembled WGS sequence"/>
</dbReference>
<reference evidence="3 4" key="1">
    <citation type="submission" date="2017-06" db="EMBL/GenBank/DDBJ databases">
        <title>Comparative genomic analysis of Ambrosia Fusariam Clade fungi.</title>
        <authorList>
            <person name="Stajich J.E."/>
            <person name="Carrillo J."/>
            <person name="Kijimoto T."/>
            <person name="Eskalen A."/>
            <person name="O'Donnell K."/>
            <person name="Kasson M."/>
        </authorList>
    </citation>
    <scope>NUCLEOTIDE SEQUENCE [LARGE SCALE GENOMIC DNA]</scope>
    <source>
        <strain evidence="3">UCR3666</strain>
    </source>
</reference>
<dbReference type="InterPro" id="IPR013216">
    <property type="entry name" value="Methyltransf_11"/>
</dbReference>
<dbReference type="STRING" id="2010991.A0A3M2S261"/>
<dbReference type="AlphaFoldDB" id="A0A3M2S261"/>
<keyword evidence="4" id="KW-1185">Reference proteome</keyword>
<feature type="domain" description="Methyltransferase type 11" evidence="2">
    <location>
        <begin position="61"/>
        <end position="164"/>
    </location>
</feature>
<accession>A0A3M2S261</accession>
<dbReference type="InterPro" id="IPR029063">
    <property type="entry name" value="SAM-dependent_MTases_sf"/>
</dbReference>
<dbReference type="GO" id="GO:0008757">
    <property type="term" value="F:S-adenosylmethionine-dependent methyltransferase activity"/>
    <property type="evidence" value="ECO:0007669"/>
    <property type="project" value="InterPro"/>
</dbReference>
<dbReference type="SUPFAM" id="SSF53335">
    <property type="entry name" value="S-adenosyl-L-methionine-dependent methyltransferases"/>
    <property type="match status" value="1"/>
</dbReference>
<gene>
    <name evidence="3" type="ORF">CDV36_008715</name>
</gene>
<name>A0A3M2S261_9HYPO</name>
<comment type="caution">
    <text evidence="3">The sequence shown here is derived from an EMBL/GenBank/DDBJ whole genome shotgun (WGS) entry which is preliminary data.</text>
</comment>
<organism evidence="3 4">
    <name type="scientific">Fusarium kuroshium</name>
    <dbReference type="NCBI Taxonomy" id="2010991"/>
    <lineage>
        <taxon>Eukaryota</taxon>
        <taxon>Fungi</taxon>
        <taxon>Dikarya</taxon>
        <taxon>Ascomycota</taxon>
        <taxon>Pezizomycotina</taxon>
        <taxon>Sordariomycetes</taxon>
        <taxon>Hypocreomycetidae</taxon>
        <taxon>Hypocreales</taxon>
        <taxon>Nectriaceae</taxon>
        <taxon>Fusarium</taxon>
        <taxon>Fusarium solani species complex</taxon>
    </lineage>
</organism>